<name>A0A2K8SX14_9NOSO</name>
<evidence type="ECO:0000256" key="1">
    <source>
        <dbReference type="ARBA" id="ARBA00004613"/>
    </source>
</evidence>
<dbReference type="InterPro" id="IPR011049">
    <property type="entry name" value="Serralysin-like_metalloprot_C"/>
</dbReference>
<dbReference type="RefSeq" id="WP_100900851.1">
    <property type="nucleotide sequence ID" value="NZ_CAWNNC010000001.1"/>
</dbReference>
<keyword evidence="4" id="KW-1185">Reference proteome</keyword>
<dbReference type="SUPFAM" id="SSF51120">
    <property type="entry name" value="beta-Roll"/>
    <property type="match status" value="1"/>
</dbReference>
<accession>A0A2K8SX14</accession>
<evidence type="ECO:0000313" key="3">
    <source>
        <dbReference type="EMBL" id="AUB39999.1"/>
    </source>
</evidence>
<reference evidence="3 4" key="1">
    <citation type="submission" date="2017-11" db="EMBL/GenBank/DDBJ databases">
        <title>Complete genome of a free-living desiccation-tolerant cyanobacterium and its photosynthetic adaptation to extreme terrestrial habitat.</title>
        <authorList>
            <person name="Shang J."/>
        </authorList>
    </citation>
    <scope>NUCLEOTIDE SEQUENCE [LARGE SCALE GENOMIC DNA]</scope>
    <source>
        <strain evidence="3 4">CCNUN1</strain>
    </source>
</reference>
<dbReference type="InterPro" id="IPR048165">
    <property type="entry name" value="Bluetail_dom"/>
</dbReference>
<comment type="subcellular location">
    <subcellularLocation>
        <location evidence="1">Secreted</location>
    </subcellularLocation>
</comment>
<dbReference type="PROSITE" id="PS00330">
    <property type="entry name" value="HEMOLYSIN_CALCIUM"/>
    <property type="match status" value="3"/>
</dbReference>
<dbReference type="GO" id="GO:0005509">
    <property type="term" value="F:calcium ion binding"/>
    <property type="evidence" value="ECO:0007669"/>
    <property type="project" value="InterPro"/>
</dbReference>
<dbReference type="InterPro" id="IPR001343">
    <property type="entry name" value="Hemolysn_Ca-bd"/>
</dbReference>
<dbReference type="InterPro" id="IPR050557">
    <property type="entry name" value="RTX_toxin/Mannuronan_C5-epim"/>
</dbReference>
<dbReference type="AlphaFoldDB" id="A0A2K8SX14"/>
<dbReference type="SUPFAM" id="SSF69318">
    <property type="entry name" value="Integrin alpha N-terminal domain"/>
    <property type="match status" value="1"/>
</dbReference>
<sequence length="440" mass="47058">MTSTTNYTYDANGKLIAQSIDSNSDGITDSVITYSYNLTFSGFYSSGDDIPDFYVRTFTYYANGYLNKESNSSDYNGDGIADRFETSTYDAKGQLISSRVDSNGDGIAEYGQIYIYDANGTKTYESPNNKDNRTVLTEIYGRTSASYDFNNDGAIDAVGIYSYDFSGNLKSQEIDNNNDGIIDELTAYSYDANGKLTAQVVDKNNDGIANEITTYNYNPDGKLTSADIDHNHDGIIDAVASYLYDANDQLISTTTNDANVPNKTLNGGNCVDKLFGRVANDKISGKNGNDQLFGLAGNDKLVGGNGNDILNGGAGNDILTGGNGADKFVFNSLSDSLLSGFDRITDLNIGEDKIDGLNALSAANLVQLGTVASLNIVDIQQVLTTTAFVTEAAATFTFGTGNNRRTFLALNDNTNGFSALTDGVIEISGYKGNLTNLAIV</sequence>
<dbReference type="NCBIfam" id="NF041519">
    <property type="entry name" value="bluetail"/>
    <property type="match status" value="1"/>
</dbReference>
<evidence type="ECO:0000313" key="4">
    <source>
        <dbReference type="Proteomes" id="UP000232003"/>
    </source>
</evidence>
<dbReference type="Pfam" id="PF00353">
    <property type="entry name" value="HemolysinCabind"/>
    <property type="match status" value="1"/>
</dbReference>
<dbReference type="Gene3D" id="2.150.10.10">
    <property type="entry name" value="Serralysin-like metalloprotease, C-terminal"/>
    <property type="match status" value="1"/>
</dbReference>
<dbReference type="KEGG" id="nfl:COO91_05995"/>
<dbReference type="Proteomes" id="UP000232003">
    <property type="component" value="Chromosome"/>
</dbReference>
<dbReference type="PANTHER" id="PTHR38340:SF1">
    <property type="entry name" value="S-LAYER PROTEIN"/>
    <property type="match status" value="1"/>
</dbReference>
<dbReference type="PRINTS" id="PR00313">
    <property type="entry name" value="CABNDNGRPT"/>
</dbReference>
<dbReference type="PANTHER" id="PTHR38340">
    <property type="entry name" value="S-LAYER PROTEIN"/>
    <property type="match status" value="1"/>
</dbReference>
<dbReference type="InterPro" id="IPR018511">
    <property type="entry name" value="Hemolysin-typ_Ca-bd_CS"/>
</dbReference>
<dbReference type="InterPro" id="IPR028994">
    <property type="entry name" value="Integrin_alpha_N"/>
</dbReference>
<keyword evidence="2" id="KW-0964">Secreted</keyword>
<protein>
    <submittedName>
        <fullName evidence="3">Ca2+-binding protein, RTX toxin-related</fullName>
    </submittedName>
</protein>
<gene>
    <name evidence="3" type="ORF">COO91_05995</name>
</gene>
<dbReference type="Gene3D" id="2.180.10.10">
    <property type="entry name" value="RHS repeat-associated core"/>
    <property type="match status" value="1"/>
</dbReference>
<dbReference type="GO" id="GO:0005615">
    <property type="term" value="C:extracellular space"/>
    <property type="evidence" value="ECO:0007669"/>
    <property type="project" value="InterPro"/>
</dbReference>
<dbReference type="OrthoDB" id="505784at2"/>
<proteinExistence type="predicted"/>
<dbReference type="EMBL" id="CP024785">
    <property type="protein sequence ID" value="AUB39999.1"/>
    <property type="molecule type" value="Genomic_DNA"/>
</dbReference>
<evidence type="ECO:0000256" key="2">
    <source>
        <dbReference type="ARBA" id="ARBA00022525"/>
    </source>
</evidence>
<organism evidence="3 4">
    <name type="scientific">Nostoc flagelliforme CCNUN1</name>
    <dbReference type="NCBI Taxonomy" id="2038116"/>
    <lineage>
        <taxon>Bacteria</taxon>
        <taxon>Bacillati</taxon>
        <taxon>Cyanobacteriota</taxon>
        <taxon>Cyanophyceae</taxon>
        <taxon>Nostocales</taxon>
        <taxon>Nostocaceae</taxon>
        <taxon>Nostoc</taxon>
    </lineage>
</organism>